<keyword evidence="6" id="KW-1185">Reference proteome</keyword>
<keyword evidence="2" id="KW-0677">Repeat</keyword>
<accession>A0ABP9AG74</accession>
<reference evidence="6" key="1">
    <citation type="journal article" date="2019" name="Int. J. Syst. Evol. Microbiol.">
        <title>The Global Catalogue of Microorganisms (GCM) 10K type strain sequencing project: providing services to taxonomists for standard genome sequencing and annotation.</title>
        <authorList>
            <consortium name="The Broad Institute Genomics Platform"/>
            <consortium name="The Broad Institute Genome Sequencing Center for Infectious Disease"/>
            <person name="Wu L."/>
            <person name="Ma J."/>
        </authorList>
    </citation>
    <scope>NUCLEOTIDE SEQUENCE [LARGE SCALE GENOMIC DNA]</scope>
    <source>
        <strain evidence="6">JCM 18324</strain>
    </source>
</reference>
<feature type="chain" id="PRO_5045903450" description="Integrin-like protein" evidence="4">
    <location>
        <begin position="20"/>
        <end position="496"/>
    </location>
</feature>
<evidence type="ECO:0000313" key="6">
    <source>
        <dbReference type="Proteomes" id="UP001501147"/>
    </source>
</evidence>
<gene>
    <name evidence="5" type="ORF">GCM10023329_30350</name>
</gene>
<evidence type="ECO:0000256" key="4">
    <source>
        <dbReference type="SAM" id="SignalP"/>
    </source>
</evidence>
<feature type="signal peptide" evidence="4">
    <location>
        <begin position="1"/>
        <end position="19"/>
    </location>
</feature>
<keyword evidence="3" id="KW-0325">Glycoprotein</keyword>
<evidence type="ECO:0000256" key="1">
    <source>
        <dbReference type="ARBA" id="ARBA00022729"/>
    </source>
</evidence>
<protein>
    <recommendedName>
        <fullName evidence="7">Integrin-like protein</fullName>
    </recommendedName>
</protein>
<dbReference type="PROSITE" id="PS51470">
    <property type="entry name" value="FG_GAP"/>
    <property type="match status" value="1"/>
</dbReference>
<evidence type="ECO:0008006" key="7">
    <source>
        <dbReference type="Google" id="ProtNLM"/>
    </source>
</evidence>
<evidence type="ECO:0000313" key="5">
    <source>
        <dbReference type="EMBL" id="GAA4779155.1"/>
    </source>
</evidence>
<dbReference type="RefSeq" id="WP_345613966.1">
    <property type="nucleotide sequence ID" value="NZ_BAABJV010000006.1"/>
</dbReference>
<dbReference type="EMBL" id="BAABJV010000006">
    <property type="protein sequence ID" value="GAA4779155.1"/>
    <property type="molecule type" value="Genomic_DNA"/>
</dbReference>
<dbReference type="InterPro" id="IPR028994">
    <property type="entry name" value="Integrin_alpha_N"/>
</dbReference>
<dbReference type="PANTHER" id="PTHR36220">
    <property type="entry name" value="UNNAMED PRODUCT"/>
    <property type="match status" value="1"/>
</dbReference>
<keyword evidence="1 4" id="KW-0732">Signal</keyword>
<dbReference type="PANTHER" id="PTHR36220:SF1">
    <property type="entry name" value="GAMMA TUBULIN COMPLEX COMPONENT C-TERMINAL DOMAIN-CONTAINING PROTEIN"/>
    <property type="match status" value="1"/>
</dbReference>
<dbReference type="Pfam" id="PF01839">
    <property type="entry name" value="FG-GAP"/>
    <property type="match status" value="1"/>
</dbReference>
<proteinExistence type="predicted"/>
<sequence length="496" mass="48983">MALCGLSLGALGGSTAAAASGCTAGTDSDFNGDGIRDMAIADPEATVAGKDEAGLVRVVYGGGKGTATVRQGSKGVTGTPEADDRFGHTLAVYDGNKDGCSDLVVGVPYEGVGAEAEAGVVQVIYGAPAGLGEGPAGVSLIQGTGTGSIARSAPEAGDWFGFSLAAGATAGGDPYLAIGVPGEDLGTTRDAGGVHYVRRDTNVTLHQDVAGFAGVAEENDRFGYSLAGSPRHFAIGSPGEAIGTEKFSGGVQIVAHEPYSQGMPAPVAGLDQDSPGINGAAEADDRFGGSLAMVPYRPSGASAATDSILAVGSPGEDLTTGEDAGRVVLIHVQASGKISQTADISQNISGVQGVGEDGDQFGQHLTAVNAAPASVGTASTMLLAVGIPGEDTAAGADVGAVQVFPMTGPVGKGAWVPQSGHGLPHEAGERSYLGSSLLATADRLHVGLPYGPTAQRGVYGLPWTNILSGGTGEVTATRPGEGGVPAEQTSFGAVIR</sequence>
<dbReference type="Proteomes" id="UP001501147">
    <property type="component" value="Unassembled WGS sequence"/>
</dbReference>
<dbReference type="SMART" id="SM00191">
    <property type="entry name" value="Int_alpha"/>
    <property type="match status" value="3"/>
</dbReference>
<dbReference type="SUPFAM" id="SSF69318">
    <property type="entry name" value="Integrin alpha N-terminal domain"/>
    <property type="match status" value="1"/>
</dbReference>
<evidence type="ECO:0000256" key="2">
    <source>
        <dbReference type="ARBA" id="ARBA00022737"/>
    </source>
</evidence>
<name>A0ABP9AG74_9ACTN</name>
<organism evidence="5 6">
    <name type="scientific">Streptomyces sanyensis</name>
    <dbReference type="NCBI Taxonomy" id="568869"/>
    <lineage>
        <taxon>Bacteria</taxon>
        <taxon>Bacillati</taxon>
        <taxon>Actinomycetota</taxon>
        <taxon>Actinomycetes</taxon>
        <taxon>Kitasatosporales</taxon>
        <taxon>Streptomycetaceae</taxon>
        <taxon>Streptomyces</taxon>
    </lineage>
</organism>
<evidence type="ECO:0000256" key="3">
    <source>
        <dbReference type="ARBA" id="ARBA00023180"/>
    </source>
</evidence>
<comment type="caution">
    <text evidence="5">The sequence shown here is derived from an EMBL/GenBank/DDBJ whole genome shotgun (WGS) entry which is preliminary data.</text>
</comment>
<dbReference type="Gene3D" id="2.130.10.130">
    <property type="entry name" value="Integrin alpha, N-terminal"/>
    <property type="match status" value="2"/>
</dbReference>
<dbReference type="InterPro" id="IPR013517">
    <property type="entry name" value="FG-GAP"/>
</dbReference>
<dbReference type="InterPro" id="IPR013519">
    <property type="entry name" value="Int_alpha_beta-p"/>
</dbReference>